<evidence type="ECO:0000256" key="11">
    <source>
        <dbReference type="ARBA" id="ARBA00023033"/>
    </source>
</evidence>
<evidence type="ECO:0000256" key="4">
    <source>
        <dbReference type="ARBA" id="ARBA00010617"/>
    </source>
</evidence>
<keyword evidence="15" id="KW-1185">Reference proteome</keyword>
<dbReference type="GO" id="GO:0004497">
    <property type="term" value="F:monooxygenase activity"/>
    <property type="evidence" value="ECO:0007669"/>
    <property type="project" value="UniProtKB-KW"/>
</dbReference>
<evidence type="ECO:0000313" key="15">
    <source>
        <dbReference type="Proteomes" id="UP000509510"/>
    </source>
</evidence>
<keyword evidence="6 13" id="KW-0812">Transmembrane</keyword>
<evidence type="ECO:0000256" key="1">
    <source>
        <dbReference type="ARBA" id="ARBA00001971"/>
    </source>
</evidence>
<dbReference type="GO" id="GO:0020037">
    <property type="term" value="F:heme binding"/>
    <property type="evidence" value="ECO:0007669"/>
    <property type="project" value="InterPro"/>
</dbReference>
<dbReference type="CDD" id="cd11062">
    <property type="entry name" value="CYP58-like"/>
    <property type="match status" value="1"/>
</dbReference>
<gene>
    <name evidence="14" type="ORF">TRUGW13939_05023</name>
</gene>
<keyword evidence="11" id="KW-0503">Monooxygenase</keyword>
<evidence type="ECO:0000256" key="10">
    <source>
        <dbReference type="ARBA" id="ARBA00023004"/>
    </source>
</evidence>
<protein>
    <recommendedName>
        <fullName evidence="16">Cytochrome P450</fullName>
    </recommendedName>
</protein>
<evidence type="ECO:0000256" key="6">
    <source>
        <dbReference type="ARBA" id="ARBA00022692"/>
    </source>
</evidence>
<evidence type="ECO:0000256" key="3">
    <source>
        <dbReference type="ARBA" id="ARBA00005179"/>
    </source>
</evidence>
<dbReference type="AlphaFoldDB" id="A0A7H8QYS4"/>
<evidence type="ECO:0000256" key="2">
    <source>
        <dbReference type="ARBA" id="ARBA00004167"/>
    </source>
</evidence>
<dbReference type="FunFam" id="1.10.630.10:FF:000069">
    <property type="entry name" value="Cytochrome P450, putative (Eurofung)"/>
    <property type="match status" value="1"/>
</dbReference>
<dbReference type="GO" id="GO:0005506">
    <property type="term" value="F:iron ion binding"/>
    <property type="evidence" value="ECO:0007669"/>
    <property type="project" value="InterPro"/>
</dbReference>
<reference evidence="15" key="1">
    <citation type="submission" date="2020-06" db="EMBL/GenBank/DDBJ databases">
        <title>A chromosome-scale genome assembly of Talaromyces rugulosus W13939.</title>
        <authorList>
            <person name="Wang B."/>
            <person name="Guo L."/>
            <person name="Ye K."/>
            <person name="Wang L."/>
        </authorList>
    </citation>
    <scope>NUCLEOTIDE SEQUENCE [LARGE SCALE GENOMIC DNA]</scope>
    <source>
        <strain evidence="15">W13939</strain>
    </source>
</reference>
<name>A0A7H8QYS4_TALRU</name>
<accession>A0A7H8QYS4</accession>
<dbReference type="GO" id="GO:0016705">
    <property type="term" value="F:oxidoreductase activity, acting on paired donors, with incorporation or reduction of molecular oxygen"/>
    <property type="evidence" value="ECO:0007669"/>
    <property type="project" value="InterPro"/>
</dbReference>
<feature type="transmembrane region" description="Helical" evidence="13">
    <location>
        <begin position="521"/>
        <end position="543"/>
    </location>
</feature>
<keyword evidence="10" id="KW-0408">Iron</keyword>
<dbReference type="FunFam" id="1.10.630.10:FF:000047">
    <property type="entry name" value="Cytochrome P450 monooxygenase"/>
    <property type="match status" value="1"/>
</dbReference>
<dbReference type="PRINTS" id="PR00385">
    <property type="entry name" value="P450"/>
</dbReference>
<dbReference type="InterPro" id="IPR050121">
    <property type="entry name" value="Cytochrome_P450_monoxygenase"/>
</dbReference>
<dbReference type="Gene3D" id="1.10.630.10">
    <property type="entry name" value="Cytochrome P450"/>
    <property type="match status" value="2"/>
</dbReference>
<dbReference type="GO" id="GO:0009403">
    <property type="term" value="P:toxin biosynthetic process"/>
    <property type="evidence" value="ECO:0007669"/>
    <property type="project" value="UniProtKB-ARBA"/>
</dbReference>
<dbReference type="PROSITE" id="PS00086">
    <property type="entry name" value="CYTOCHROME_P450"/>
    <property type="match status" value="2"/>
</dbReference>
<evidence type="ECO:0000256" key="7">
    <source>
        <dbReference type="ARBA" id="ARBA00022723"/>
    </source>
</evidence>
<keyword evidence="12 13" id="KW-0472">Membrane</keyword>
<dbReference type="PANTHER" id="PTHR24305:SF29">
    <property type="entry name" value="BENZOATE-PARA-HYDROXYLASE"/>
    <property type="match status" value="1"/>
</dbReference>
<comment type="subcellular location">
    <subcellularLocation>
        <location evidence="2">Membrane</location>
        <topology evidence="2">Single-pass membrane protein</topology>
    </subcellularLocation>
</comment>
<dbReference type="SUPFAM" id="SSF48264">
    <property type="entry name" value="Cytochrome P450"/>
    <property type="match status" value="2"/>
</dbReference>
<feature type="transmembrane region" description="Helical" evidence="13">
    <location>
        <begin position="12"/>
        <end position="32"/>
    </location>
</feature>
<keyword evidence="7" id="KW-0479">Metal-binding</keyword>
<dbReference type="InterPro" id="IPR036396">
    <property type="entry name" value="Cyt_P450_sf"/>
</dbReference>
<keyword evidence="9" id="KW-0560">Oxidoreductase</keyword>
<dbReference type="InterPro" id="IPR001128">
    <property type="entry name" value="Cyt_P450"/>
</dbReference>
<dbReference type="CDD" id="cd11058">
    <property type="entry name" value="CYP60B-like"/>
    <property type="match status" value="1"/>
</dbReference>
<comment type="cofactor">
    <cofactor evidence="1">
        <name>heme</name>
        <dbReference type="ChEBI" id="CHEBI:30413"/>
    </cofactor>
</comment>
<dbReference type="Pfam" id="PF00067">
    <property type="entry name" value="p450"/>
    <property type="match status" value="2"/>
</dbReference>
<dbReference type="PANTHER" id="PTHR24305">
    <property type="entry name" value="CYTOCHROME P450"/>
    <property type="match status" value="1"/>
</dbReference>
<evidence type="ECO:0000256" key="12">
    <source>
        <dbReference type="ARBA" id="ARBA00023136"/>
    </source>
</evidence>
<dbReference type="InterPro" id="IPR002401">
    <property type="entry name" value="Cyt_P450_E_grp-I"/>
</dbReference>
<dbReference type="OrthoDB" id="3945418at2759"/>
<comment type="similarity">
    <text evidence="4">Belongs to the cytochrome P450 family.</text>
</comment>
<evidence type="ECO:0008006" key="16">
    <source>
        <dbReference type="Google" id="ProtNLM"/>
    </source>
</evidence>
<evidence type="ECO:0000256" key="8">
    <source>
        <dbReference type="ARBA" id="ARBA00022989"/>
    </source>
</evidence>
<dbReference type="PRINTS" id="PR00463">
    <property type="entry name" value="EP450I"/>
</dbReference>
<dbReference type="RefSeq" id="XP_035344081.1">
    <property type="nucleotide sequence ID" value="XM_035488188.1"/>
</dbReference>
<organism evidence="14 15">
    <name type="scientific">Talaromyces rugulosus</name>
    <name type="common">Penicillium rugulosum</name>
    <dbReference type="NCBI Taxonomy" id="121627"/>
    <lineage>
        <taxon>Eukaryota</taxon>
        <taxon>Fungi</taxon>
        <taxon>Dikarya</taxon>
        <taxon>Ascomycota</taxon>
        <taxon>Pezizomycotina</taxon>
        <taxon>Eurotiomycetes</taxon>
        <taxon>Eurotiomycetidae</taxon>
        <taxon>Eurotiales</taxon>
        <taxon>Trichocomaceae</taxon>
        <taxon>Talaromyces</taxon>
        <taxon>Talaromyces sect. Islandici</taxon>
    </lineage>
</organism>
<keyword evidence="5" id="KW-0349">Heme</keyword>
<keyword evidence="8 13" id="KW-1133">Transmembrane helix</keyword>
<sequence length="1008" mass="115648">MIDSLSYTTMPVVLFAGLVLYQLLAFTYRLFFSPLAKFPGQKIAGMTHWYEFYHDVIRRGQYTFHIRDMHKKYGPILRINPYELHISDPGFYNEIYAVQNRRRDRWEWSTRPGGFGGSVGGTNPHELHRRRRAALNPFFSRANIRKLQHEIDQKAVQLVERLEKEKDRVIKVNHAFAALTNDFDPSFHDNFVAGVSCLNLLRHVFILDRAARALPMEILSKISNVVAMFWQEKQSITEEVRQILNGTNKAYKERPNRTIYHGILESKLPPEEKELNRLAEEAQITIGAGTLATAWVMSVGMYHLLAPGSVSMLKTLREELQRAIPNPSEPIDLAALEKLPYLTGVVKECLRLGNGTTTRLQRIAPDETLIYTDPNTGKVWDIPPGTPVSLSSLHIHHDETIFTDPESFRPERWIENPDLDRFLLTFSKGSRQCLGIHLAYAEMYIVLARVFRLYGRKEEGPSKGTSDKLGNLELFQTELRDTVCVADLVVPAVWEGSQGIRLKVTEYETHKTNLLMEQREIILLGLAALAATYQVIVWIYNAWFHPLSGYPGPKLFGASYLPGLYHRIQGDYVLVHTALHERFGEVIRVSPNELSYINPQAWKDITGQGSGRQDMEKDPLSFGRPMPNAPSIFNAHRTDHSRIRRTMSHAFSASALRRQESLIQSHVKMMIQCLNEHNEEVIDMVSWYNFTTFDMFGDLAFGESFGCLTNSLYHPWVKMLIMSMKAGYFIIQAQKYPIFEKVLMSFIPRMMRQRRRDHLALTQAKLAKRMAKPEERPDFLSFILRHQDEATGMSLPELEINASTLIVAGSETTATLLSGCTYYLLRNPRVMEKLLHEVRTTFKSEDEIDITSVNGLKYMLAVLDEALRVYPPAPGNFHRLVPKEGSVICEKFVPGETQVSVCHYAAYRSPCNFHQPDEFIPERFLGDSKFENDRRDVLQPFGTGSRACLGRNLAYFEMRLLLAHVLWNFDLELMPRSEKWANQKVFAIWDKPELYVKLKPRAELGVSA</sequence>
<evidence type="ECO:0000256" key="9">
    <source>
        <dbReference type="ARBA" id="ARBA00023002"/>
    </source>
</evidence>
<dbReference type="Proteomes" id="UP000509510">
    <property type="component" value="Chromosome III"/>
</dbReference>
<evidence type="ECO:0000256" key="13">
    <source>
        <dbReference type="SAM" id="Phobius"/>
    </source>
</evidence>
<comment type="pathway">
    <text evidence="3">Secondary metabolite biosynthesis.</text>
</comment>
<dbReference type="GeneID" id="55992521"/>
<dbReference type="GO" id="GO:0016020">
    <property type="term" value="C:membrane"/>
    <property type="evidence" value="ECO:0007669"/>
    <property type="project" value="UniProtKB-SubCell"/>
</dbReference>
<dbReference type="InterPro" id="IPR017972">
    <property type="entry name" value="Cyt_P450_CS"/>
</dbReference>
<dbReference type="EMBL" id="CP055900">
    <property type="protein sequence ID" value="QKX57903.1"/>
    <property type="molecule type" value="Genomic_DNA"/>
</dbReference>
<dbReference type="KEGG" id="trg:TRUGW13939_05023"/>
<evidence type="ECO:0000313" key="14">
    <source>
        <dbReference type="EMBL" id="QKX57903.1"/>
    </source>
</evidence>
<proteinExistence type="inferred from homology"/>
<evidence type="ECO:0000256" key="5">
    <source>
        <dbReference type="ARBA" id="ARBA00022617"/>
    </source>
</evidence>